<dbReference type="STRING" id="983644.G3JKT7"/>
<dbReference type="SMR" id="G3JKT7"/>
<dbReference type="EMBL" id="JH126403">
    <property type="protein sequence ID" value="EGX90311.1"/>
    <property type="molecule type" value="Genomic_DNA"/>
</dbReference>
<evidence type="ECO:0000313" key="7">
    <source>
        <dbReference type="EMBL" id="EGX90311.1"/>
    </source>
</evidence>
<feature type="binding site" evidence="5">
    <location>
        <position position="341"/>
    </location>
    <ligand>
        <name>Fe cation</name>
        <dbReference type="ChEBI" id="CHEBI:24875"/>
        <note>catalytic</note>
    </ligand>
</feature>
<protein>
    <submittedName>
        <fullName evidence="7">Dioxygenase, putative</fullName>
    </submittedName>
</protein>
<evidence type="ECO:0000313" key="8">
    <source>
        <dbReference type="Proteomes" id="UP000001610"/>
    </source>
</evidence>
<dbReference type="KEGG" id="cmt:CCM_06728"/>
<feature type="region of interest" description="Disordered" evidence="6">
    <location>
        <begin position="88"/>
        <end position="112"/>
    </location>
</feature>
<dbReference type="GO" id="GO:0010436">
    <property type="term" value="F:carotenoid dioxygenase activity"/>
    <property type="evidence" value="ECO:0007669"/>
    <property type="project" value="TreeGrafter"/>
</dbReference>
<evidence type="ECO:0000256" key="2">
    <source>
        <dbReference type="ARBA" id="ARBA00022723"/>
    </source>
</evidence>
<dbReference type="GeneID" id="18168742"/>
<evidence type="ECO:0000256" key="6">
    <source>
        <dbReference type="SAM" id="MobiDB-lite"/>
    </source>
</evidence>
<dbReference type="eggNOG" id="KOG1285">
    <property type="taxonomic scope" value="Eukaryota"/>
</dbReference>
<keyword evidence="2 5" id="KW-0479">Metal-binding</keyword>
<dbReference type="Proteomes" id="UP000001610">
    <property type="component" value="Unassembled WGS sequence"/>
</dbReference>
<dbReference type="HOGENOM" id="CLU_016472_5_0_1"/>
<comment type="cofactor">
    <cofactor evidence="5">
        <name>Fe(2+)</name>
        <dbReference type="ChEBI" id="CHEBI:29033"/>
    </cofactor>
    <text evidence="5">Binds 1 Fe(2+) ion per subunit.</text>
</comment>
<dbReference type="PANTHER" id="PTHR10543">
    <property type="entry name" value="BETA-CAROTENE DIOXYGENASE"/>
    <property type="match status" value="1"/>
</dbReference>
<keyword evidence="8" id="KW-1185">Reference proteome</keyword>
<evidence type="ECO:0000256" key="4">
    <source>
        <dbReference type="ARBA" id="ARBA00023004"/>
    </source>
</evidence>
<evidence type="ECO:0000256" key="3">
    <source>
        <dbReference type="ARBA" id="ARBA00023002"/>
    </source>
</evidence>
<dbReference type="VEuPathDB" id="FungiDB:CCM_06728"/>
<dbReference type="Pfam" id="PF03055">
    <property type="entry name" value="RPE65"/>
    <property type="match status" value="1"/>
</dbReference>
<feature type="region of interest" description="Disordered" evidence="6">
    <location>
        <begin position="18"/>
        <end position="46"/>
    </location>
</feature>
<dbReference type="InParanoid" id="G3JKT7"/>
<dbReference type="OMA" id="YACGFRH"/>
<proteinExistence type="inferred from homology"/>
<feature type="binding site" evidence="5">
    <location>
        <position position="675"/>
    </location>
    <ligand>
        <name>Fe cation</name>
        <dbReference type="ChEBI" id="CHEBI:24875"/>
        <note>catalytic</note>
    </ligand>
</feature>
<reference evidence="7 8" key="1">
    <citation type="journal article" date="2011" name="Genome Biol.">
        <title>Genome sequence of the insect pathogenic fungus Cordyceps militaris, a valued traditional Chinese medicine.</title>
        <authorList>
            <person name="Zheng P."/>
            <person name="Xia Y."/>
            <person name="Xiao G."/>
            <person name="Xiong C."/>
            <person name="Hu X."/>
            <person name="Zhang S."/>
            <person name="Zheng H."/>
            <person name="Huang Y."/>
            <person name="Zhou Y."/>
            <person name="Wang S."/>
            <person name="Zhao G.P."/>
            <person name="Liu X."/>
            <person name="St Leger R.J."/>
            <person name="Wang C."/>
        </authorList>
    </citation>
    <scope>NUCLEOTIDE SEQUENCE [LARGE SCALE GENOMIC DNA]</scope>
    <source>
        <strain evidence="7 8">CM01</strain>
    </source>
</reference>
<feature type="binding site" evidence="5">
    <location>
        <position position="393"/>
    </location>
    <ligand>
        <name>Fe cation</name>
        <dbReference type="ChEBI" id="CHEBI:24875"/>
        <note>catalytic</note>
    </ligand>
</feature>
<dbReference type="PANTHER" id="PTHR10543:SF24">
    <property type="entry name" value="CAROTENOID ISOMEROOXYGENASE"/>
    <property type="match status" value="1"/>
</dbReference>
<organism evidence="7 8">
    <name type="scientific">Cordyceps militaris (strain CM01)</name>
    <name type="common">Caterpillar fungus</name>
    <dbReference type="NCBI Taxonomy" id="983644"/>
    <lineage>
        <taxon>Eukaryota</taxon>
        <taxon>Fungi</taxon>
        <taxon>Dikarya</taxon>
        <taxon>Ascomycota</taxon>
        <taxon>Pezizomycotina</taxon>
        <taxon>Sordariomycetes</taxon>
        <taxon>Hypocreomycetidae</taxon>
        <taxon>Hypocreales</taxon>
        <taxon>Cordycipitaceae</taxon>
        <taxon>Cordyceps</taxon>
    </lineage>
</organism>
<dbReference type="InterPro" id="IPR004294">
    <property type="entry name" value="Carotenoid_Oase"/>
</dbReference>
<evidence type="ECO:0000256" key="5">
    <source>
        <dbReference type="PIRSR" id="PIRSR604294-1"/>
    </source>
</evidence>
<feature type="binding site" evidence="5">
    <location>
        <position position="463"/>
    </location>
    <ligand>
        <name>Fe cation</name>
        <dbReference type="ChEBI" id="CHEBI:24875"/>
        <note>catalytic</note>
    </ligand>
</feature>
<comment type="similarity">
    <text evidence="1">Belongs to the carotenoid oxygenase family.</text>
</comment>
<dbReference type="AlphaFoldDB" id="G3JKT7"/>
<keyword evidence="3" id="KW-0560">Oxidoreductase</keyword>
<dbReference type="GO" id="GO:0046872">
    <property type="term" value="F:metal ion binding"/>
    <property type="evidence" value="ECO:0007669"/>
    <property type="project" value="UniProtKB-KW"/>
</dbReference>
<evidence type="ECO:0000256" key="1">
    <source>
        <dbReference type="ARBA" id="ARBA00006787"/>
    </source>
</evidence>
<accession>G3JKT7</accession>
<sequence>MLSAVPWIKHSINSAVAGEYERQSPRSSHHSSRATSQSGANTASASRRLQAGRFRFTVPRLIKAYADLFAYAGPSFVADRQHLNTCTNPSPIPRFRNPFRNRSPKMALNGPGITLRKATDEGEDVADFHDNRLQEGWKEWPNESGFEGLEEHRGPIELKVRGSIPAWTAGSLYRTGPGQSSVETDSKGTYNISHWFDGLAHSHKFDITPPSKPGGRTSVVYSSRRQSKRLEQHIKETGKRTTPSFGQRADPCMGIFSKVMGVFAPRDQYNNNVVLLPNFPGIDKDRKPTEQTGPRLGLDNLYISTDTAGLQKIDPQTLEPLGYTDQSSLHPDLKGPLSCAHAQRDPENGDLYNYNLEFGRFGTYRLFRVNASTGKTEVFATVSEPGIAPAYIHSFFLTPNYMVLCIPTTHLGWNGTKILWEQSVLEAIRPFDENTPCRWLVVDRKGSRGVVARFSTPASFFFHSVNSFEEIIEDENNEKRTDISLEYVRYDNTDILKGLYYDVVADRDDAAKKFFFTDERYKKGHVRLVRYRFRLPRDGTLQTKEEAETATGEEVLSIPAPHSGDLPIINPRMVHKPHRYVYAVTGRGISSFLDCLVKTDVQTREALIWCGEKGHTPGEPVFVERPGATEEDDGVLLSVVLDGFSKTSYLLCLDAKSFEEVGRAEADFPIGFGFHGHYQSQL</sequence>
<dbReference type="GO" id="GO:0016121">
    <property type="term" value="P:carotene catabolic process"/>
    <property type="evidence" value="ECO:0007669"/>
    <property type="project" value="TreeGrafter"/>
</dbReference>
<gene>
    <name evidence="7" type="ORF">CCM_06728</name>
</gene>
<dbReference type="OrthoDB" id="407010at2759"/>
<name>G3JKT7_CORMM</name>
<keyword evidence="7" id="KW-0223">Dioxygenase</keyword>
<keyword evidence="4 5" id="KW-0408">Iron</keyword>
<dbReference type="RefSeq" id="XP_006671932.1">
    <property type="nucleotide sequence ID" value="XM_006671869.1"/>
</dbReference>